<gene>
    <name evidence="1" type="ORF">UY25_C0001G0055</name>
</gene>
<sequence>MALKVGIIGPTNMRKLVKLTGKSEQFFLKKADTVGKMLAAHRCELWVNSDGGMIREVAVAYKNAGGGRLVMLYPKKGEPWPNKHVKSHTRIANKLNRQQNWFWTNYQVVSIPELVVCVGLSAGTLSELAYIKWNRQFKRGNLKRLIVLQELVRGKRIPPEIEVEIKGILVYLKKTEELKRIISQYLKN</sequence>
<dbReference type="Pfam" id="PF18306">
    <property type="entry name" value="LDcluster4"/>
    <property type="match status" value="1"/>
</dbReference>
<dbReference type="Proteomes" id="UP000034462">
    <property type="component" value="Unassembled WGS sequence"/>
</dbReference>
<accession>A0A837IQ79</accession>
<evidence type="ECO:0000313" key="1">
    <source>
        <dbReference type="EMBL" id="KKU93562.1"/>
    </source>
</evidence>
<dbReference type="EMBL" id="LCPH01000001">
    <property type="protein sequence ID" value="KKU93562.1"/>
    <property type="molecule type" value="Genomic_DNA"/>
</dbReference>
<dbReference type="SUPFAM" id="SSF102405">
    <property type="entry name" value="MCP/YpsA-like"/>
    <property type="match status" value="1"/>
</dbReference>
<dbReference type="InterPro" id="IPR041164">
    <property type="entry name" value="LDcluster4"/>
</dbReference>
<proteinExistence type="predicted"/>
<reference evidence="1 2" key="1">
    <citation type="journal article" date="2015" name="Nature">
        <title>rRNA introns, odd ribosomes, and small enigmatic genomes across a large radiation of phyla.</title>
        <authorList>
            <person name="Brown C.T."/>
            <person name="Hug L.A."/>
            <person name="Thomas B.C."/>
            <person name="Sharon I."/>
            <person name="Castelle C.J."/>
            <person name="Singh A."/>
            <person name="Wilkins M.J."/>
            <person name="Williams K.H."/>
            <person name="Banfield J.F."/>
        </authorList>
    </citation>
    <scope>NUCLEOTIDE SEQUENCE [LARGE SCALE GENOMIC DNA]</scope>
</reference>
<organism evidence="1 2">
    <name type="scientific">Candidatus Yanofskybacteria bacterium GW2011_GWC1_48_11</name>
    <dbReference type="NCBI Taxonomy" id="1619027"/>
    <lineage>
        <taxon>Bacteria</taxon>
        <taxon>Candidatus Yanofskyibacteriota</taxon>
    </lineage>
</organism>
<dbReference type="AlphaFoldDB" id="A0A837IQ79"/>
<name>A0A837IQ79_9BACT</name>
<dbReference type="Gene3D" id="3.40.50.450">
    <property type="match status" value="1"/>
</dbReference>
<evidence type="ECO:0000313" key="2">
    <source>
        <dbReference type="Proteomes" id="UP000034462"/>
    </source>
</evidence>
<protein>
    <submittedName>
        <fullName evidence="1">Uncharacterized protein</fullName>
    </submittedName>
</protein>
<comment type="caution">
    <text evidence="1">The sequence shown here is derived from an EMBL/GenBank/DDBJ whole genome shotgun (WGS) entry which is preliminary data.</text>
</comment>